<comment type="caution">
    <text evidence="2">The sequence shown here is derived from an EMBL/GenBank/DDBJ whole genome shotgun (WGS) entry which is preliminary data.</text>
</comment>
<sequence>MPMWKIYHPEQTFSAEEKQQIAQKVTAIYSNFLPKFYVNVFFEVLKPESCYIGGEERQDFVRVTIDHIARSIKSAEAQQQFLSACTQILTPYLETHRLAWELHVNETSFELWTINGLKPPLPETEAEKKWRLENKPSAY</sequence>
<name>S3N3W3_9GAMM</name>
<dbReference type="RefSeq" id="WP_016655939.1">
    <property type="nucleotide sequence ID" value="NZ_KE340352.1"/>
</dbReference>
<dbReference type="SUPFAM" id="SSF55331">
    <property type="entry name" value="Tautomerase/MIF"/>
    <property type="match status" value="1"/>
</dbReference>
<dbReference type="InterPro" id="IPR028116">
    <property type="entry name" value="Cis-CaaD-like"/>
</dbReference>
<dbReference type="Pfam" id="PF14832">
    <property type="entry name" value="Tautomerase_3"/>
    <property type="match status" value="1"/>
</dbReference>
<protein>
    <recommendedName>
        <fullName evidence="1">Tautomerase cis-CaaD-like domain-containing protein</fullName>
    </recommendedName>
</protein>
<evidence type="ECO:0000259" key="1">
    <source>
        <dbReference type="Pfam" id="PF14832"/>
    </source>
</evidence>
<dbReference type="AlphaFoldDB" id="S3N3W3"/>
<dbReference type="eggNOG" id="COG1942">
    <property type="taxonomic scope" value="Bacteria"/>
</dbReference>
<evidence type="ECO:0000313" key="3">
    <source>
        <dbReference type="Proteomes" id="UP000014568"/>
    </source>
</evidence>
<dbReference type="InterPro" id="IPR014347">
    <property type="entry name" value="Tautomerase/MIF_sf"/>
</dbReference>
<gene>
    <name evidence="2" type="ORF">F945_01531</name>
</gene>
<proteinExistence type="predicted"/>
<reference evidence="2 3" key="1">
    <citation type="submission" date="2013-06" db="EMBL/GenBank/DDBJ databases">
        <title>The Genome Sequence of Acinetobacter rudis CIP 110305.</title>
        <authorList>
            <consortium name="The Broad Institute Genome Sequencing Platform"/>
            <consortium name="The Broad Institute Genome Sequencing Center for Infectious Disease"/>
            <person name="Cerqueira G."/>
            <person name="Feldgarden M."/>
            <person name="Courvalin P."/>
            <person name="Perichon B."/>
            <person name="Grillot-Courvalin C."/>
            <person name="Clermont D."/>
            <person name="Rocha E."/>
            <person name="Yoon E.-J."/>
            <person name="Nemec A."/>
            <person name="Young S.K."/>
            <person name="Zeng Q."/>
            <person name="Gargeya S."/>
            <person name="Fitzgerald M."/>
            <person name="Abouelleil A."/>
            <person name="Alvarado L."/>
            <person name="Berlin A.M."/>
            <person name="Chapman S.B."/>
            <person name="Dewar J."/>
            <person name="Goldberg J."/>
            <person name="Griggs A."/>
            <person name="Gujja S."/>
            <person name="Hansen M."/>
            <person name="Howarth C."/>
            <person name="Imamovic A."/>
            <person name="Larimer J."/>
            <person name="McCowan C."/>
            <person name="Murphy C."/>
            <person name="Pearson M."/>
            <person name="Priest M."/>
            <person name="Roberts A."/>
            <person name="Saif S."/>
            <person name="Shea T."/>
            <person name="Sykes S."/>
            <person name="Wortman J."/>
            <person name="Nusbaum C."/>
            <person name="Birren B."/>
        </authorList>
    </citation>
    <scope>NUCLEOTIDE SEQUENCE [LARGE SCALE GENOMIC DNA]</scope>
    <source>
        <strain evidence="2 3">CIP 110305</strain>
    </source>
</reference>
<dbReference type="Proteomes" id="UP000014568">
    <property type="component" value="Unassembled WGS sequence"/>
</dbReference>
<accession>S3N3W3</accession>
<organism evidence="2 3">
    <name type="scientific">Acinetobacter rudis CIP 110305</name>
    <dbReference type="NCBI Taxonomy" id="421052"/>
    <lineage>
        <taxon>Bacteria</taxon>
        <taxon>Pseudomonadati</taxon>
        <taxon>Pseudomonadota</taxon>
        <taxon>Gammaproteobacteria</taxon>
        <taxon>Moraxellales</taxon>
        <taxon>Moraxellaceae</taxon>
        <taxon>Acinetobacter</taxon>
    </lineage>
</organism>
<dbReference type="OrthoDB" id="7595039at2"/>
<feature type="domain" description="Tautomerase cis-CaaD-like" evidence="1">
    <location>
        <begin position="1"/>
        <end position="135"/>
    </location>
</feature>
<evidence type="ECO:0000313" key="2">
    <source>
        <dbReference type="EMBL" id="EPF74492.1"/>
    </source>
</evidence>
<keyword evidence="3" id="KW-1185">Reference proteome</keyword>
<dbReference type="HOGENOM" id="CLU_113367_0_0_6"/>
<dbReference type="PATRIC" id="fig|421052.3.peg.1489"/>
<dbReference type="Gene3D" id="3.30.429.10">
    <property type="entry name" value="Macrophage Migration Inhibitory Factor"/>
    <property type="match status" value="1"/>
</dbReference>
<dbReference type="EMBL" id="ATGI01000018">
    <property type="protein sequence ID" value="EPF74492.1"/>
    <property type="molecule type" value="Genomic_DNA"/>
</dbReference>
<dbReference type="STRING" id="632955.GCA_000829675_00994"/>